<feature type="region of interest" description="Disordered" evidence="1">
    <location>
        <begin position="192"/>
        <end position="234"/>
    </location>
</feature>
<evidence type="ECO:0000313" key="2">
    <source>
        <dbReference type="EMBL" id="RYR03918.1"/>
    </source>
</evidence>
<sequence>MASEESVLVLVYYRGSIKKKTRSGVKFTDKDPLSIFLRPTTSFDEFLNSIIQKHGLQGVKRVEKLFYRIPISLLRDDVKYDSFVIGSDEDLEVMFHCRRQFPEVRTPKLLAKLVDLVSSLGGSNRNTQTRGMVAGSSSRPIGTFSSVPVIAPRDVAVASPSFAIDLNRSGGGEVGIVDRVLIPLQCGAPASMDDASLDDDDDDDLESDIIADDSGDDIIASNPAGFGGSSSSGTQHYPPHFSSLDLDAMRQEGVPGEPAGFRAKDTRYKVVESDYRKYLGKCTAFGNGCTWLIRISLWQRKGIWGIWEVKRYNGPHTCLATSVSSNYRSLDYLVISAFIMPMVRVDAFVCITVLLNATEAYFEFRPTYRRVWLAKQKVVAQIYFHQIIPHQLNIPLNPFFLSRLERFFSRFWWDRGLE</sequence>
<gene>
    <name evidence="2" type="ORF">Ahy_B06g083342</name>
</gene>
<name>A0A444YPV7_ARAHY</name>
<reference evidence="2 3" key="1">
    <citation type="submission" date="2019-01" db="EMBL/GenBank/DDBJ databases">
        <title>Sequencing of cultivated peanut Arachis hypogaea provides insights into genome evolution and oil improvement.</title>
        <authorList>
            <person name="Chen X."/>
        </authorList>
    </citation>
    <scope>NUCLEOTIDE SEQUENCE [LARGE SCALE GENOMIC DNA]</scope>
    <source>
        <strain evidence="3">cv. Fuhuasheng</strain>
        <tissue evidence="2">Leaves</tissue>
    </source>
</reference>
<proteinExistence type="predicted"/>
<evidence type="ECO:0000256" key="1">
    <source>
        <dbReference type="SAM" id="MobiDB-lite"/>
    </source>
</evidence>
<evidence type="ECO:0000313" key="3">
    <source>
        <dbReference type="Proteomes" id="UP000289738"/>
    </source>
</evidence>
<organism evidence="2 3">
    <name type="scientific">Arachis hypogaea</name>
    <name type="common">Peanut</name>
    <dbReference type="NCBI Taxonomy" id="3818"/>
    <lineage>
        <taxon>Eukaryota</taxon>
        <taxon>Viridiplantae</taxon>
        <taxon>Streptophyta</taxon>
        <taxon>Embryophyta</taxon>
        <taxon>Tracheophyta</taxon>
        <taxon>Spermatophyta</taxon>
        <taxon>Magnoliopsida</taxon>
        <taxon>eudicotyledons</taxon>
        <taxon>Gunneridae</taxon>
        <taxon>Pentapetalae</taxon>
        <taxon>rosids</taxon>
        <taxon>fabids</taxon>
        <taxon>Fabales</taxon>
        <taxon>Fabaceae</taxon>
        <taxon>Papilionoideae</taxon>
        <taxon>50 kb inversion clade</taxon>
        <taxon>dalbergioids sensu lato</taxon>
        <taxon>Dalbergieae</taxon>
        <taxon>Pterocarpus clade</taxon>
        <taxon>Arachis</taxon>
    </lineage>
</organism>
<comment type="caution">
    <text evidence="2">The sequence shown here is derived from an EMBL/GenBank/DDBJ whole genome shotgun (WGS) entry which is preliminary data.</text>
</comment>
<protein>
    <recommendedName>
        <fullName evidence="4">Transposase MuDR plant domain-containing protein</fullName>
    </recommendedName>
</protein>
<evidence type="ECO:0008006" key="4">
    <source>
        <dbReference type="Google" id="ProtNLM"/>
    </source>
</evidence>
<dbReference type="EMBL" id="SDMP01000016">
    <property type="protein sequence ID" value="RYR03918.1"/>
    <property type="molecule type" value="Genomic_DNA"/>
</dbReference>
<keyword evidence="3" id="KW-1185">Reference proteome</keyword>
<accession>A0A444YPV7</accession>
<dbReference type="AlphaFoldDB" id="A0A444YPV7"/>
<dbReference type="Proteomes" id="UP000289738">
    <property type="component" value="Chromosome B06"/>
</dbReference>
<feature type="compositionally biased region" description="Acidic residues" evidence="1">
    <location>
        <begin position="195"/>
        <end position="216"/>
    </location>
</feature>